<evidence type="ECO:0000313" key="3">
    <source>
        <dbReference type="Proteomes" id="UP000224832"/>
    </source>
</evidence>
<accession>A0A0U3C8M2</accession>
<feature type="region of interest" description="Disordered" evidence="1">
    <location>
        <begin position="239"/>
        <end position="404"/>
    </location>
</feature>
<dbReference type="EMBL" id="KU245542">
    <property type="protein sequence ID" value="ALT58034.1"/>
    <property type="molecule type" value="Genomic_DNA"/>
</dbReference>
<feature type="compositionally biased region" description="Polar residues" evidence="1">
    <location>
        <begin position="1"/>
        <end position="23"/>
    </location>
</feature>
<gene>
    <name evidence="2" type="ORF">SM1_042</name>
</gene>
<evidence type="ECO:0000313" key="2">
    <source>
        <dbReference type="EMBL" id="ALT58034.1"/>
    </source>
</evidence>
<feature type="compositionally biased region" description="Acidic residues" evidence="1">
    <location>
        <begin position="299"/>
        <end position="314"/>
    </location>
</feature>
<protein>
    <submittedName>
        <fullName evidence="2">Uncharacterized protein</fullName>
    </submittedName>
</protein>
<feature type="compositionally biased region" description="Basic and acidic residues" evidence="1">
    <location>
        <begin position="30"/>
        <end position="60"/>
    </location>
</feature>
<sequence length="404" mass="46612">MSRTQRPSRTSASRKPATTTKPLRSTYGAEDGRRQMQEEARRQEARREAQKQRSSEPRRFWMKPGETRELIIVDEELSFFRYEHALRNTATGRFDLFVPCVNENANCPVCANSENKPSYFAAYLTVIDTTPYENSNGEVIEWSKRLMVIKPAQQKKYLRLQEREKSLRGLVIEVTRDRETDAAIGNDVECVGDISEDDLLAYETVYVDKDGKEHDVIGHEPFDYEEAFPEWTEKQLVAVAGGRSRSTMGNRDDIDRDLGRRSRRSSEEQEEDEDSGTRGRRSASRDSSRSGSRRAAREEPEEQYEEEEEAEEAEERTPRRSAGRTSARAASRSAPRRQPREEAEEPEYEEEEAEEQQTPRRSSRASSARSRDEYSVEDTLPDERPQRPARSGGAANRREALRRR</sequence>
<evidence type="ECO:0000256" key="1">
    <source>
        <dbReference type="SAM" id="MobiDB-lite"/>
    </source>
</evidence>
<feature type="compositionally biased region" description="Low complexity" evidence="1">
    <location>
        <begin position="323"/>
        <end position="333"/>
    </location>
</feature>
<proteinExistence type="predicted"/>
<dbReference type="Proteomes" id="UP000224832">
    <property type="component" value="Segment"/>
</dbReference>
<reference evidence="2 3" key="1">
    <citation type="submission" date="2015-12" db="EMBL/GenBank/DDBJ databases">
        <title>In silico genomic study of Pseudomonas phage SM1.</title>
        <authorList>
            <person name="Zawawi N.A.M."/>
            <person name="Mat-Arip Y."/>
            <person name="Wan-Jauhari W.K."/>
            <person name="Fauzi A.A."/>
            <person name="Yee F.J."/>
        </authorList>
    </citation>
    <scope>NUCLEOTIDE SEQUENCE [LARGE SCALE GENOMIC DNA]</scope>
</reference>
<feature type="compositionally biased region" description="Basic and acidic residues" evidence="1">
    <location>
        <begin position="250"/>
        <end position="267"/>
    </location>
</feature>
<name>A0A0U3C8M2_9CAUD</name>
<feature type="compositionally biased region" description="Acidic residues" evidence="1">
    <location>
        <begin position="342"/>
        <end position="355"/>
    </location>
</feature>
<feature type="region of interest" description="Disordered" evidence="1">
    <location>
        <begin position="1"/>
        <end position="60"/>
    </location>
</feature>
<keyword evidence="3" id="KW-1185">Reference proteome</keyword>
<organism evidence="2 3">
    <name type="scientific">Pseudomonas phage SM1</name>
    <dbReference type="NCBI Taxonomy" id="1772332"/>
    <lineage>
        <taxon>Viruses</taxon>
        <taxon>Duplodnaviria</taxon>
        <taxon>Heunggongvirae</taxon>
        <taxon>Uroviricota</taxon>
        <taxon>Caudoviricetes</taxon>
        <taxon>Samunavirus</taxon>
        <taxon>Samunavirus SM1</taxon>
    </lineage>
</organism>